<dbReference type="Proteomes" id="UP000476332">
    <property type="component" value="Unassembled WGS sequence"/>
</dbReference>
<proteinExistence type="predicted"/>
<dbReference type="RefSeq" id="WP_163043752.1">
    <property type="nucleotide sequence ID" value="NZ_JAAAMJ010000005.1"/>
</dbReference>
<protein>
    <submittedName>
        <fullName evidence="1">Uncharacterized protein</fullName>
    </submittedName>
</protein>
<organism evidence="1 2">
    <name type="scientific">Aurantimonas aggregata</name>
    <dbReference type="NCBI Taxonomy" id="2047720"/>
    <lineage>
        <taxon>Bacteria</taxon>
        <taxon>Pseudomonadati</taxon>
        <taxon>Pseudomonadota</taxon>
        <taxon>Alphaproteobacteria</taxon>
        <taxon>Hyphomicrobiales</taxon>
        <taxon>Aurantimonadaceae</taxon>
        <taxon>Aurantimonas</taxon>
    </lineage>
</organism>
<dbReference type="EMBL" id="JAAAMJ010000005">
    <property type="protein sequence ID" value="NDV87014.1"/>
    <property type="molecule type" value="Genomic_DNA"/>
</dbReference>
<accession>A0A6L9MGR6</accession>
<dbReference type="AlphaFoldDB" id="A0A6L9MGR6"/>
<dbReference type="InterPro" id="IPR011990">
    <property type="entry name" value="TPR-like_helical_dom_sf"/>
</dbReference>
<evidence type="ECO:0000313" key="1">
    <source>
        <dbReference type="EMBL" id="NDV87014.1"/>
    </source>
</evidence>
<dbReference type="Gene3D" id="1.25.40.10">
    <property type="entry name" value="Tetratricopeptide repeat domain"/>
    <property type="match status" value="1"/>
</dbReference>
<dbReference type="SUPFAM" id="SSF48452">
    <property type="entry name" value="TPR-like"/>
    <property type="match status" value="1"/>
</dbReference>
<keyword evidence="2" id="KW-1185">Reference proteome</keyword>
<gene>
    <name evidence="1" type="ORF">GTW51_09900</name>
</gene>
<reference evidence="1 2" key="1">
    <citation type="submission" date="2020-01" db="EMBL/GenBank/DDBJ databases">
        <title>Genomes of bacteria type strains.</title>
        <authorList>
            <person name="Chen J."/>
            <person name="Zhu S."/>
            <person name="Chen J."/>
        </authorList>
    </citation>
    <scope>NUCLEOTIDE SEQUENCE [LARGE SCALE GENOMIC DNA]</scope>
    <source>
        <strain evidence="1 2">KCTC 52919</strain>
    </source>
</reference>
<evidence type="ECO:0000313" key="2">
    <source>
        <dbReference type="Proteomes" id="UP000476332"/>
    </source>
</evidence>
<comment type="caution">
    <text evidence="1">The sequence shown here is derived from an EMBL/GenBank/DDBJ whole genome shotgun (WGS) entry which is preliminary data.</text>
</comment>
<name>A0A6L9MGR6_9HYPH</name>
<sequence>MLNPNLAQAQAVLGDITMFWDRNYDTGLGLSERALAIDPDDTLARHWHAAALMGVGRYEKAAAEIAVAREREPMSRSIIVTRAMILLGLGHHEEARDTLRQLAANEPGYRSPYRFLAFAELARGDHLPYLQAWETRFTLRDDDNGRAVIRAGRLAYEGLGADGIAEAMLAAARELPEGTIEPYFLAHLLALAGDGEGAAAQLGLIETR</sequence>
<dbReference type="Pfam" id="PF12895">
    <property type="entry name" value="ANAPC3"/>
    <property type="match status" value="1"/>
</dbReference>